<evidence type="ECO:0000259" key="4">
    <source>
        <dbReference type="PROSITE" id="PS50043"/>
    </source>
</evidence>
<organism evidence="6 7">
    <name type="scientific">Parashewanella spongiae</name>
    <dbReference type="NCBI Taxonomy" id="342950"/>
    <lineage>
        <taxon>Bacteria</taxon>
        <taxon>Pseudomonadati</taxon>
        <taxon>Pseudomonadota</taxon>
        <taxon>Gammaproteobacteria</taxon>
        <taxon>Alteromonadales</taxon>
        <taxon>Shewanellaceae</taxon>
        <taxon>Parashewanella</taxon>
    </lineage>
</organism>
<dbReference type="Proteomes" id="UP000273022">
    <property type="component" value="Unassembled WGS sequence"/>
</dbReference>
<dbReference type="InterPro" id="IPR016032">
    <property type="entry name" value="Sig_transdc_resp-reg_C-effctor"/>
</dbReference>
<sequence>MSDAITIAVADDHPLFRQALSLILKQKFSTIHLLEANNIKELQSILSENIPDLILLDLNIPGANGFEALVELGQAYAQIPVVLISGQEDASTVNKATELGASAFLAKSSQPSEMVDVISKVLSGDFVAEALADTSKQENKLLSLTPRQLKILGMFAKGLLNKQIAAELEVSEATVKAHATAIFLKLNVKTRTQAVIVYQDKIAS</sequence>
<dbReference type="Gene3D" id="3.40.50.2300">
    <property type="match status" value="1"/>
</dbReference>
<keyword evidence="2 6" id="KW-0238">DNA-binding</keyword>
<dbReference type="SMART" id="SM00448">
    <property type="entry name" value="REC"/>
    <property type="match status" value="1"/>
</dbReference>
<accession>A0A3A6U3J9</accession>
<dbReference type="GO" id="GO:0000160">
    <property type="term" value="P:phosphorelay signal transduction system"/>
    <property type="evidence" value="ECO:0007669"/>
    <property type="project" value="InterPro"/>
</dbReference>
<keyword evidence="1 3" id="KW-0597">Phosphoprotein</keyword>
<dbReference type="InterPro" id="IPR051015">
    <property type="entry name" value="EvgA-like"/>
</dbReference>
<keyword evidence="7" id="KW-1185">Reference proteome</keyword>
<dbReference type="SMART" id="SM00421">
    <property type="entry name" value="HTH_LUXR"/>
    <property type="match status" value="1"/>
</dbReference>
<dbReference type="InterPro" id="IPR001789">
    <property type="entry name" value="Sig_transdc_resp-reg_receiver"/>
</dbReference>
<dbReference type="EMBL" id="QYYH01000103">
    <property type="protein sequence ID" value="RJY10516.1"/>
    <property type="molecule type" value="Genomic_DNA"/>
</dbReference>
<evidence type="ECO:0000259" key="5">
    <source>
        <dbReference type="PROSITE" id="PS50110"/>
    </source>
</evidence>
<dbReference type="CDD" id="cd17535">
    <property type="entry name" value="REC_NarL-like"/>
    <property type="match status" value="1"/>
</dbReference>
<dbReference type="AlphaFoldDB" id="A0A3A6U3J9"/>
<dbReference type="GO" id="GO:0003677">
    <property type="term" value="F:DNA binding"/>
    <property type="evidence" value="ECO:0007669"/>
    <property type="project" value="UniProtKB-KW"/>
</dbReference>
<feature type="modified residue" description="4-aspartylphosphate" evidence="3">
    <location>
        <position position="57"/>
    </location>
</feature>
<evidence type="ECO:0000256" key="2">
    <source>
        <dbReference type="ARBA" id="ARBA00023125"/>
    </source>
</evidence>
<evidence type="ECO:0000313" key="6">
    <source>
        <dbReference type="EMBL" id="RJY10516.1"/>
    </source>
</evidence>
<dbReference type="InterPro" id="IPR000792">
    <property type="entry name" value="Tscrpt_reg_LuxR_C"/>
</dbReference>
<dbReference type="PROSITE" id="PS50110">
    <property type="entry name" value="RESPONSE_REGULATORY"/>
    <property type="match status" value="1"/>
</dbReference>
<dbReference type="SUPFAM" id="SSF52172">
    <property type="entry name" value="CheY-like"/>
    <property type="match status" value="1"/>
</dbReference>
<evidence type="ECO:0000256" key="1">
    <source>
        <dbReference type="ARBA" id="ARBA00022553"/>
    </source>
</evidence>
<feature type="domain" description="Response regulatory" evidence="5">
    <location>
        <begin position="6"/>
        <end position="122"/>
    </location>
</feature>
<evidence type="ECO:0000256" key="3">
    <source>
        <dbReference type="PROSITE-ProRule" id="PRU00169"/>
    </source>
</evidence>
<gene>
    <name evidence="6" type="ORF">D5R81_14605</name>
</gene>
<feature type="domain" description="HTH luxR-type" evidence="4">
    <location>
        <begin position="137"/>
        <end position="202"/>
    </location>
</feature>
<dbReference type="GO" id="GO:0006355">
    <property type="term" value="P:regulation of DNA-templated transcription"/>
    <property type="evidence" value="ECO:0007669"/>
    <property type="project" value="InterPro"/>
</dbReference>
<dbReference type="PROSITE" id="PS50043">
    <property type="entry name" value="HTH_LUXR_2"/>
    <property type="match status" value="1"/>
</dbReference>
<dbReference type="PANTHER" id="PTHR45566:SF1">
    <property type="entry name" value="HTH-TYPE TRANSCRIPTIONAL REGULATOR YHJB-RELATED"/>
    <property type="match status" value="1"/>
</dbReference>
<dbReference type="InterPro" id="IPR058245">
    <property type="entry name" value="NreC/VraR/RcsB-like_REC"/>
</dbReference>
<proteinExistence type="predicted"/>
<dbReference type="PROSITE" id="PS00622">
    <property type="entry name" value="HTH_LUXR_1"/>
    <property type="match status" value="1"/>
</dbReference>
<dbReference type="CDD" id="cd06170">
    <property type="entry name" value="LuxR_C_like"/>
    <property type="match status" value="1"/>
</dbReference>
<name>A0A3A6U3J9_9GAMM</name>
<dbReference type="OrthoDB" id="9814495at2"/>
<dbReference type="Pfam" id="PF00196">
    <property type="entry name" value="GerE"/>
    <property type="match status" value="1"/>
</dbReference>
<dbReference type="PRINTS" id="PR00038">
    <property type="entry name" value="HTHLUXR"/>
</dbReference>
<reference evidence="6 7" key="1">
    <citation type="submission" date="2018-09" db="EMBL/GenBank/DDBJ databases">
        <title>Phylogeny of the Shewanellaceae, and recommendation for two new genera, Pseudoshewanella and Parashewanella.</title>
        <authorList>
            <person name="Wang G."/>
        </authorList>
    </citation>
    <scope>NUCLEOTIDE SEQUENCE [LARGE SCALE GENOMIC DNA]</scope>
    <source>
        <strain evidence="6 7">KCTC 22492</strain>
    </source>
</reference>
<protein>
    <submittedName>
        <fullName evidence="6">DNA-binding response regulator</fullName>
    </submittedName>
</protein>
<dbReference type="SUPFAM" id="SSF46894">
    <property type="entry name" value="C-terminal effector domain of the bipartite response regulators"/>
    <property type="match status" value="1"/>
</dbReference>
<dbReference type="Pfam" id="PF00072">
    <property type="entry name" value="Response_reg"/>
    <property type="match status" value="1"/>
</dbReference>
<evidence type="ECO:0000313" key="7">
    <source>
        <dbReference type="Proteomes" id="UP000273022"/>
    </source>
</evidence>
<dbReference type="PANTHER" id="PTHR45566">
    <property type="entry name" value="HTH-TYPE TRANSCRIPTIONAL REGULATOR YHJB-RELATED"/>
    <property type="match status" value="1"/>
</dbReference>
<comment type="caution">
    <text evidence="6">The sequence shown here is derived from an EMBL/GenBank/DDBJ whole genome shotgun (WGS) entry which is preliminary data.</text>
</comment>
<dbReference type="InterPro" id="IPR011006">
    <property type="entry name" value="CheY-like_superfamily"/>
</dbReference>